<sequence>MINRVAMPLVCILGIQSGYAIAQAQPTEAPGAVPVPPSVTQVLPANVTGVMLFNNQPQAWENVSRFLPLPADFAPPGFVPHLPPEINFTTQIKPWLGDWTAQVLMPNSQSSASQSGADSRADSPASHRTLTLAPVTDASPLPQFIEQVKQQRSAPPIEQEYQGVKILVWPETVIPAQQTRWPLPSESSASSESNESNSPGHSAGQIFSRSLGPKMNKVGPILSHPMFSQWPSWEKLLKSQSQSILGQGLAPQTGSKSLPIAPWMANQENSLPEAIPPQVTPGLAIAVVPGYLAAAASPEAIKQWLDSRDRGMKLAESPNFQRTLENPDFNRSLFVGYGEISGLAKSFWDQTFDPTGLPFPVAIPNIQDLQNTLGLLEETYSSAEVLAWFQPEGFRAQYRVYYQNPIATSEMNSVGDDIYGQIPAATYFSLSGNNLNQLFLRFFRGLLNQPAIAEVWSTLRNTSDSMATNMEGNMIPWLDGEYAIFLFPSTGGLFPAFDPRLQLALGIILETKDPAAAQTALQRLDQLVVRSSEQNITLKQEIINGQTVTEWQVFNPQRQAMESLFSYTWLNQQTLLVATGLTPLKELHPQPYLSLDRAFNFTTATSPLPRPNHGYLYLNIGSLLSLVNNFLDSQQINNDMLLNLGTSILANIRSITLSTSSTNISTQSDIFMVLSPRRRFP</sequence>
<dbReference type="EMBL" id="CP159837">
    <property type="protein sequence ID" value="XCM37295.1"/>
    <property type="molecule type" value="Genomic_DNA"/>
</dbReference>
<name>A0AAU8JDR3_9CYAN</name>
<dbReference type="InterPro" id="IPR021787">
    <property type="entry name" value="DUF3352"/>
</dbReference>
<feature type="compositionally biased region" description="Low complexity" evidence="1">
    <location>
        <begin position="108"/>
        <end position="118"/>
    </location>
</feature>
<dbReference type="RefSeq" id="WP_190878174.1">
    <property type="nucleotide sequence ID" value="NZ_CP159837.1"/>
</dbReference>
<dbReference type="Pfam" id="PF11832">
    <property type="entry name" value="DUF3352"/>
    <property type="match status" value="2"/>
</dbReference>
<evidence type="ECO:0000256" key="1">
    <source>
        <dbReference type="SAM" id="MobiDB-lite"/>
    </source>
</evidence>
<feature type="region of interest" description="Disordered" evidence="1">
    <location>
        <begin position="107"/>
        <end position="127"/>
    </location>
</feature>
<accession>A0AAU8JDR3</accession>
<proteinExistence type="predicted"/>
<protein>
    <submittedName>
        <fullName evidence="3">DUF3352 domain-containing protein</fullName>
    </submittedName>
</protein>
<feature type="region of interest" description="Disordered" evidence="1">
    <location>
        <begin position="180"/>
        <end position="210"/>
    </location>
</feature>
<evidence type="ECO:0000313" key="3">
    <source>
        <dbReference type="EMBL" id="XCM37295.1"/>
    </source>
</evidence>
<gene>
    <name evidence="3" type="ORF">ABWT76_000043</name>
</gene>
<feature type="chain" id="PRO_5043526656" evidence="2">
    <location>
        <begin position="23"/>
        <end position="681"/>
    </location>
</feature>
<evidence type="ECO:0000256" key="2">
    <source>
        <dbReference type="SAM" id="SignalP"/>
    </source>
</evidence>
<dbReference type="AlphaFoldDB" id="A0AAU8JDR3"/>
<feature type="signal peptide" evidence="2">
    <location>
        <begin position="1"/>
        <end position="22"/>
    </location>
</feature>
<keyword evidence="2" id="KW-0732">Signal</keyword>
<organism evidence="3">
    <name type="scientific">Planktothricoides raciborskii GIHE-MW2</name>
    <dbReference type="NCBI Taxonomy" id="2792601"/>
    <lineage>
        <taxon>Bacteria</taxon>
        <taxon>Bacillati</taxon>
        <taxon>Cyanobacteriota</taxon>
        <taxon>Cyanophyceae</taxon>
        <taxon>Oscillatoriophycideae</taxon>
        <taxon>Oscillatoriales</taxon>
        <taxon>Oscillatoriaceae</taxon>
        <taxon>Planktothricoides</taxon>
    </lineage>
</organism>
<reference evidence="3" key="1">
    <citation type="submission" date="2024-07" db="EMBL/GenBank/DDBJ databases">
        <authorList>
            <person name="Kim Y.J."/>
            <person name="Jeong J.Y."/>
        </authorList>
    </citation>
    <scope>NUCLEOTIDE SEQUENCE</scope>
    <source>
        <strain evidence="3">GIHE-MW2</strain>
    </source>
</reference>
<feature type="compositionally biased region" description="Low complexity" evidence="1">
    <location>
        <begin position="185"/>
        <end position="198"/>
    </location>
</feature>